<feature type="domain" description="HTH arsR-type" evidence="4">
    <location>
        <begin position="3"/>
        <end position="98"/>
    </location>
</feature>
<dbReference type="GO" id="GO:0003677">
    <property type="term" value="F:DNA binding"/>
    <property type="evidence" value="ECO:0007669"/>
    <property type="project" value="UniProtKB-KW"/>
</dbReference>
<dbReference type="Pfam" id="PF01022">
    <property type="entry name" value="HTH_5"/>
    <property type="match status" value="1"/>
</dbReference>
<keyword evidence="2" id="KW-0238">DNA-binding</keyword>
<evidence type="ECO:0000313" key="5">
    <source>
        <dbReference type="EMBL" id="GGJ90711.1"/>
    </source>
</evidence>
<organism evidence="5 6">
    <name type="scientific">Lentibacillus kapialis</name>
    <dbReference type="NCBI Taxonomy" id="340214"/>
    <lineage>
        <taxon>Bacteria</taxon>
        <taxon>Bacillati</taxon>
        <taxon>Bacillota</taxon>
        <taxon>Bacilli</taxon>
        <taxon>Bacillales</taxon>
        <taxon>Bacillaceae</taxon>
        <taxon>Lentibacillus</taxon>
    </lineage>
</organism>
<dbReference type="PROSITE" id="PS50987">
    <property type="entry name" value="HTH_ARSR_2"/>
    <property type="match status" value="1"/>
</dbReference>
<dbReference type="InterPro" id="IPR001845">
    <property type="entry name" value="HTH_ArsR_DNA-bd_dom"/>
</dbReference>
<dbReference type="InterPro" id="IPR011991">
    <property type="entry name" value="ArsR-like_HTH"/>
</dbReference>
<reference evidence="5" key="1">
    <citation type="journal article" date="2014" name="Int. J. Syst. Evol. Microbiol.">
        <title>Complete genome sequence of Corynebacterium casei LMG S-19264T (=DSM 44701T), isolated from a smear-ripened cheese.</title>
        <authorList>
            <consortium name="US DOE Joint Genome Institute (JGI-PGF)"/>
            <person name="Walter F."/>
            <person name="Albersmeier A."/>
            <person name="Kalinowski J."/>
            <person name="Ruckert C."/>
        </authorList>
    </citation>
    <scope>NUCLEOTIDE SEQUENCE</scope>
    <source>
        <strain evidence="5">JCM 12580</strain>
    </source>
</reference>
<keyword evidence="1" id="KW-0805">Transcription regulation</keyword>
<dbReference type="EMBL" id="BMNQ01000010">
    <property type="protein sequence ID" value="GGJ90711.1"/>
    <property type="molecule type" value="Genomic_DNA"/>
</dbReference>
<proteinExistence type="predicted"/>
<name>A0A917PT71_9BACI</name>
<dbReference type="NCBIfam" id="NF033788">
    <property type="entry name" value="HTH_metalloreg"/>
    <property type="match status" value="1"/>
</dbReference>
<reference evidence="5" key="2">
    <citation type="submission" date="2020-09" db="EMBL/GenBank/DDBJ databases">
        <authorList>
            <person name="Sun Q."/>
            <person name="Ohkuma M."/>
        </authorList>
    </citation>
    <scope>NUCLEOTIDE SEQUENCE</scope>
    <source>
        <strain evidence="5">JCM 12580</strain>
    </source>
</reference>
<gene>
    <name evidence="5" type="primary">aseR</name>
    <name evidence="5" type="ORF">GCM10007063_11610</name>
</gene>
<evidence type="ECO:0000313" key="6">
    <source>
        <dbReference type="Proteomes" id="UP000658382"/>
    </source>
</evidence>
<dbReference type="GO" id="GO:0003700">
    <property type="term" value="F:DNA-binding transcription factor activity"/>
    <property type="evidence" value="ECO:0007669"/>
    <property type="project" value="InterPro"/>
</dbReference>
<dbReference type="PANTHER" id="PTHR33154">
    <property type="entry name" value="TRANSCRIPTIONAL REGULATOR, ARSR FAMILY"/>
    <property type="match status" value="1"/>
</dbReference>
<dbReference type="PANTHER" id="PTHR33154:SF18">
    <property type="entry name" value="ARSENICAL RESISTANCE OPERON REPRESSOR"/>
    <property type="match status" value="1"/>
</dbReference>
<keyword evidence="3" id="KW-0804">Transcription</keyword>
<dbReference type="Gene3D" id="1.10.10.10">
    <property type="entry name" value="Winged helix-like DNA-binding domain superfamily/Winged helix DNA-binding domain"/>
    <property type="match status" value="1"/>
</dbReference>
<sequence length="113" mass="13269">MERTGVSAREAVPVLKLFGDRTRLSIALMLYQRECCVCEMVDVLDMSQPAVSQHLRKLRDAKVIVEDRRGQWVYYRLNRKSEFFSLVEHILESISVQETFKQKMDNSKNQNQC</sequence>
<dbReference type="SMART" id="SM00418">
    <property type="entry name" value="HTH_ARSR"/>
    <property type="match status" value="1"/>
</dbReference>
<dbReference type="InterPro" id="IPR036388">
    <property type="entry name" value="WH-like_DNA-bd_sf"/>
</dbReference>
<keyword evidence="6" id="KW-1185">Reference proteome</keyword>
<evidence type="ECO:0000256" key="3">
    <source>
        <dbReference type="ARBA" id="ARBA00023163"/>
    </source>
</evidence>
<dbReference type="SUPFAM" id="SSF46785">
    <property type="entry name" value="Winged helix' DNA-binding domain"/>
    <property type="match status" value="1"/>
</dbReference>
<dbReference type="AlphaFoldDB" id="A0A917PT71"/>
<dbReference type="CDD" id="cd00090">
    <property type="entry name" value="HTH_ARSR"/>
    <property type="match status" value="1"/>
</dbReference>
<dbReference type="InterPro" id="IPR036390">
    <property type="entry name" value="WH_DNA-bd_sf"/>
</dbReference>
<evidence type="ECO:0000256" key="2">
    <source>
        <dbReference type="ARBA" id="ARBA00023125"/>
    </source>
</evidence>
<evidence type="ECO:0000256" key="1">
    <source>
        <dbReference type="ARBA" id="ARBA00023015"/>
    </source>
</evidence>
<evidence type="ECO:0000259" key="4">
    <source>
        <dbReference type="PROSITE" id="PS50987"/>
    </source>
</evidence>
<comment type="caution">
    <text evidence="5">The sequence shown here is derived from an EMBL/GenBank/DDBJ whole genome shotgun (WGS) entry which is preliminary data.</text>
</comment>
<protein>
    <submittedName>
        <fullName evidence="5">HTH-type transcriptional repressor AseR</fullName>
    </submittedName>
</protein>
<dbReference type="Proteomes" id="UP000658382">
    <property type="component" value="Unassembled WGS sequence"/>
</dbReference>
<dbReference type="PRINTS" id="PR00778">
    <property type="entry name" value="HTHARSR"/>
</dbReference>
<dbReference type="RefSeq" id="WP_188632146.1">
    <property type="nucleotide sequence ID" value="NZ_BMNQ01000010.1"/>
</dbReference>
<accession>A0A917PT71</accession>
<dbReference type="InterPro" id="IPR051081">
    <property type="entry name" value="HTH_MetalResp_TranReg"/>
</dbReference>